<feature type="region of interest" description="Disordered" evidence="1">
    <location>
        <begin position="46"/>
        <end position="75"/>
    </location>
</feature>
<evidence type="ECO:0000256" key="1">
    <source>
        <dbReference type="SAM" id="MobiDB-lite"/>
    </source>
</evidence>
<feature type="compositionally biased region" description="Low complexity" evidence="1">
    <location>
        <begin position="51"/>
        <end position="60"/>
    </location>
</feature>
<name>A0ABX9Q2I7_9BACT</name>
<accession>A0ABX9Q2I7</accession>
<dbReference type="Pfam" id="PF03968">
    <property type="entry name" value="LptD_N"/>
    <property type="match status" value="1"/>
</dbReference>
<evidence type="ECO:0000313" key="3">
    <source>
        <dbReference type="EMBL" id="RKH74980.1"/>
    </source>
</evidence>
<keyword evidence="4" id="KW-1185">Reference proteome</keyword>
<evidence type="ECO:0000313" key="4">
    <source>
        <dbReference type="Proteomes" id="UP000278907"/>
    </source>
</evidence>
<protein>
    <submittedName>
        <fullName evidence="3">OstA family protein</fullName>
    </submittedName>
</protein>
<reference evidence="3 4" key="1">
    <citation type="submission" date="2018-09" db="EMBL/GenBank/DDBJ databases">
        <authorList>
            <person name="Livingstone P.G."/>
            <person name="Whitworth D.E."/>
        </authorList>
    </citation>
    <scope>NUCLEOTIDE SEQUENCE [LARGE SCALE GENOMIC DNA]</scope>
    <source>
        <strain evidence="3 4">CA031B</strain>
    </source>
</reference>
<organism evidence="3 4">
    <name type="scientific">Corallococcus praedator</name>
    <dbReference type="NCBI Taxonomy" id="2316724"/>
    <lineage>
        <taxon>Bacteria</taxon>
        <taxon>Pseudomonadati</taxon>
        <taxon>Myxococcota</taxon>
        <taxon>Myxococcia</taxon>
        <taxon>Myxococcales</taxon>
        <taxon>Cystobacterineae</taxon>
        <taxon>Myxococcaceae</taxon>
        <taxon>Corallococcus</taxon>
    </lineage>
</organism>
<dbReference type="InterPro" id="IPR005653">
    <property type="entry name" value="OstA-like_N"/>
</dbReference>
<sequence length="75" mass="7768">RYAIYDVTQKQITMIGDVVLNRGASQLRGQRLAIDLDTGRATLDGAGGAARPGAAPAPGGRVSGRFVVPPRPPAK</sequence>
<feature type="non-terminal residue" evidence="3">
    <location>
        <position position="1"/>
    </location>
</feature>
<dbReference type="Proteomes" id="UP000278907">
    <property type="component" value="Unassembled WGS sequence"/>
</dbReference>
<dbReference type="EMBL" id="RAWI01001474">
    <property type="protein sequence ID" value="RKH74980.1"/>
    <property type="molecule type" value="Genomic_DNA"/>
</dbReference>
<proteinExistence type="predicted"/>
<dbReference type="Gene3D" id="2.60.450.10">
    <property type="entry name" value="Lipopolysaccharide (LPS) transport protein A like domain"/>
    <property type="match status" value="1"/>
</dbReference>
<gene>
    <name evidence="3" type="ORF">D7Y13_44980</name>
</gene>
<comment type="caution">
    <text evidence="3">The sequence shown here is derived from an EMBL/GenBank/DDBJ whole genome shotgun (WGS) entry which is preliminary data.</text>
</comment>
<dbReference type="RefSeq" id="WP_208734776.1">
    <property type="nucleotide sequence ID" value="NZ_RAWI01001474.1"/>
</dbReference>
<evidence type="ECO:0000259" key="2">
    <source>
        <dbReference type="Pfam" id="PF03968"/>
    </source>
</evidence>
<feature type="domain" description="Organic solvent tolerance-like N-terminal" evidence="2">
    <location>
        <begin position="3"/>
        <end position="39"/>
    </location>
</feature>